<evidence type="ECO:0000256" key="5">
    <source>
        <dbReference type="ARBA" id="ARBA00022813"/>
    </source>
</evidence>
<evidence type="ECO:0000256" key="10">
    <source>
        <dbReference type="ARBA" id="ARBA00023242"/>
    </source>
</evidence>
<feature type="compositionally biased region" description="Polar residues" evidence="11">
    <location>
        <begin position="863"/>
        <end position="875"/>
    </location>
</feature>
<evidence type="ECO:0000256" key="7">
    <source>
        <dbReference type="ARBA" id="ARBA00022927"/>
    </source>
</evidence>
<evidence type="ECO:0000256" key="2">
    <source>
        <dbReference type="ARBA" id="ARBA00008926"/>
    </source>
</evidence>
<feature type="compositionally biased region" description="Low complexity" evidence="11">
    <location>
        <begin position="599"/>
        <end position="613"/>
    </location>
</feature>
<feature type="compositionally biased region" description="Polar residues" evidence="11">
    <location>
        <begin position="623"/>
        <end position="646"/>
    </location>
</feature>
<feature type="compositionally biased region" description="Polar residues" evidence="11">
    <location>
        <begin position="307"/>
        <end position="320"/>
    </location>
</feature>
<feature type="compositionally biased region" description="Low complexity" evidence="11">
    <location>
        <begin position="474"/>
        <end position="484"/>
    </location>
</feature>
<evidence type="ECO:0000256" key="8">
    <source>
        <dbReference type="ARBA" id="ARBA00023010"/>
    </source>
</evidence>
<evidence type="ECO:0000256" key="1">
    <source>
        <dbReference type="ARBA" id="ARBA00004567"/>
    </source>
</evidence>
<feature type="region of interest" description="Disordered" evidence="11">
    <location>
        <begin position="724"/>
        <end position="752"/>
    </location>
</feature>
<feature type="region of interest" description="Disordered" evidence="11">
    <location>
        <begin position="387"/>
        <end position="422"/>
    </location>
</feature>
<dbReference type="GO" id="GO:0000973">
    <property type="term" value="P:post-transcriptional tethering of RNA polymerase II gene DNA at nuclear periphery"/>
    <property type="evidence" value="ECO:0007669"/>
    <property type="project" value="TreeGrafter"/>
</dbReference>
<name>A0A9P8CLR2_9HYPO</name>
<dbReference type="PANTHER" id="PTHR23198:SF6">
    <property type="entry name" value="NUCLEAR PORE COMPLEX PROTEIN NUP98-NUP96"/>
    <property type="match status" value="1"/>
</dbReference>
<feature type="compositionally biased region" description="Low complexity" evidence="11">
    <location>
        <begin position="12"/>
        <end position="25"/>
    </location>
</feature>
<dbReference type="InterPro" id="IPR037665">
    <property type="entry name" value="Nucleoporin_S59-like"/>
</dbReference>
<dbReference type="InterPro" id="IPR036903">
    <property type="entry name" value="Nup98_auto-Pept-S59_dom_sf"/>
</dbReference>
<evidence type="ECO:0000256" key="11">
    <source>
        <dbReference type="SAM" id="MobiDB-lite"/>
    </source>
</evidence>
<dbReference type="RefSeq" id="XP_046115246.1">
    <property type="nucleotide sequence ID" value="XM_046266186.1"/>
</dbReference>
<keyword evidence="7" id="KW-0653">Protein transport</keyword>
<keyword evidence="3" id="KW-0813">Transport</keyword>
<feature type="compositionally biased region" description="Polar residues" evidence="11">
    <location>
        <begin position="777"/>
        <end position="789"/>
    </location>
</feature>
<dbReference type="Gene3D" id="1.10.10.2360">
    <property type="match status" value="1"/>
</dbReference>
<dbReference type="InterPro" id="IPR025574">
    <property type="entry name" value="Nucleoporin_FG_rpt"/>
</dbReference>
<protein>
    <submittedName>
        <fullName evidence="13">Nuclear protein 96-domain-containing protein</fullName>
    </submittedName>
</protein>
<feature type="compositionally biased region" description="Gly residues" evidence="11">
    <location>
        <begin position="527"/>
        <end position="551"/>
    </location>
</feature>
<evidence type="ECO:0000313" key="14">
    <source>
        <dbReference type="Proteomes" id="UP000887229"/>
    </source>
</evidence>
<comment type="similarity">
    <text evidence="2">Belongs to the nucleoporin GLFG family.</text>
</comment>
<dbReference type="GO" id="GO:0051028">
    <property type="term" value="P:mRNA transport"/>
    <property type="evidence" value="ECO:0007669"/>
    <property type="project" value="UniProtKB-KW"/>
</dbReference>
<dbReference type="PANTHER" id="PTHR23198">
    <property type="entry name" value="NUCLEOPORIN"/>
    <property type="match status" value="1"/>
</dbReference>
<keyword evidence="10" id="KW-0539">Nucleus</keyword>
<evidence type="ECO:0000256" key="9">
    <source>
        <dbReference type="ARBA" id="ARBA00023132"/>
    </source>
</evidence>
<dbReference type="GO" id="GO:0017056">
    <property type="term" value="F:structural constituent of nuclear pore"/>
    <property type="evidence" value="ECO:0007669"/>
    <property type="project" value="InterPro"/>
</dbReference>
<dbReference type="GO" id="GO:0034398">
    <property type="term" value="P:telomere tethering at nuclear periphery"/>
    <property type="evidence" value="ECO:0007669"/>
    <property type="project" value="TreeGrafter"/>
</dbReference>
<dbReference type="PROSITE" id="PS51434">
    <property type="entry name" value="NUP_C"/>
    <property type="match status" value="1"/>
</dbReference>
<dbReference type="GO" id="GO:0006606">
    <property type="term" value="P:protein import into nucleus"/>
    <property type="evidence" value="ECO:0007669"/>
    <property type="project" value="TreeGrafter"/>
</dbReference>
<organism evidence="13 14">
    <name type="scientific">Emericellopsis atlantica</name>
    <dbReference type="NCBI Taxonomy" id="2614577"/>
    <lineage>
        <taxon>Eukaryota</taxon>
        <taxon>Fungi</taxon>
        <taxon>Dikarya</taxon>
        <taxon>Ascomycota</taxon>
        <taxon>Pezizomycotina</taxon>
        <taxon>Sordariomycetes</taxon>
        <taxon>Hypocreomycetidae</taxon>
        <taxon>Hypocreales</taxon>
        <taxon>Bionectriaceae</taxon>
        <taxon>Emericellopsis</taxon>
    </lineage>
</organism>
<dbReference type="FunFam" id="3.30.1610.10:FF:000003">
    <property type="entry name" value="Nucleoporin SONB, putative"/>
    <property type="match status" value="1"/>
</dbReference>
<feature type="region of interest" description="Disordered" evidence="11">
    <location>
        <begin position="805"/>
        <end position="900"/>
    </location>
</feature>
<feature type="region of interest" description="Disordered" evidence="11">
    <location>
        <begin position="277"/>
        <end position="327"/>
    </location>
</feature>
<feature type="region of interest" description="Disordered" evidence="11">
    <location>
        <begin position="1048"/>
        <end position="1073"/>
    </location>
</feature>
<dbReference type="GO" id="GO:0008139">
    <property type="term" value="F:nuclear localization sequence binding"/>
    <property type="evidence" value="ECO:0007669"/>
    <property type="project" value="TreeGrafter"/>
</dbReference>
<evidence type="ECO:0000259" key="12">
    <source>
        <dbReference type="PROSITE" id="PS51434"/>
    </source>
</evidence>
<dbReference type="EMBL" id="MU251269">
    <property type="protein sequence ID" value="KAG9251322.1"/>
    <property type="molecule type" value="Genomic_DNA"/>
</dbReference>
<feature type="compositionally biased region" description="Acidic residues" evidence="11">
    <location>
        <begin position="1049"/>
        <end position="1060"/>
    </location>
</feature>
<keyword evidence="8" id="KW-0811">Translocation</keyword>
<accession>A0A9P8CLR2</accession>
<dbReference type="GO" id="GO:0003723">
    <property type="term" value="F:RNA binding"/>
    <property type="evidence" value="ECO:0007669"/>
    <property type="project" value="TreeGrafter"/>
</dbReference>
<dbReference type="Proteomes" id="UP000887229">
    <property type="component" value="Unassembled WGS sequence"/>
</dbReference>
<dbReference type="InterPro" id="IPR021967">
    <property type="entry name" value="Nup98_C"/>
</dbReference>
<dbReference type="Gene3D" id="1.25.40.690">
    <property type="match status" value="1"/>
</dbReference>
<reference evidence="13" key="1">
    <citation type="journal article" date="2021" name="IMA Fungus">
        <title>Genomic characterization of three marine fungi, including Emericellopsis atlantica sp. nov. with signatures of a generalist lifestyle and marine biomass degradation.</title>
        <authorList>
            <person name="Hagestad O.C."/>
            <person name="Hou L."/>
            <person name="Andersen J.H."/>
            <person name="Hansen E.H."/>
            <person name="Altermark B."/>
            <person name="Li C."/>
            <person name="Kuhnert E."/>
            <person name="Cox R.J."/>
            <person name="Crous P.W."/>
            <person name="Spatafora J.W."/>
            <person name="Lail K."/>
            <person name="Amirebrahimi M."/>
            <person name="Lipzen A."/>
            <person name="Pangilinan J."/>
            <person name="Andreopoulos W."/>
            <person name="Hayes R.D."/>
            <person name="Ng V."/>
            <person name="Grigoriev I.V."/>
            <person name="Jackson S.A."/>
            <person name="Sutton T.D.S."/>
            <person name="Dobson A.D.W."/>
            <person name="Rama T."/>
        </authorList>
    </citation>
    <scope>NUCLEOTIDE SEQUENCE</scope>
    <source>
        <strain evidence="13">TS7</strain>
    </source>
</reference>
<comment type="subcellular location">
    <subcellularLocation>
        <location evidence="1">Nucleus</location>
        <location evidence="1">Nuclear pore complex</location>
    </subcellularLocation>
</comment>
<keyword evidence="6" id="KW-0509">mRNA transport</keyword>
<dbReference type="OrthoDB" id="3797628at2759"/>
<keyword evidence="14" id="KW-1185">Reference proteome</keyword>
<dbReference type="Pfam" id="PF13634">
    <property type="entry name" value="Nucleoporin_FG"/>
    <property type="match status" value="4"/>
</dbReference>
<feature type="region of interest" description="Disordered" evidence="11">
    <location>
        <begin position="180"/>
        <end position="221"/>
    </location>
</feature>
<dbReference type="InterPro" id="IPR007230">
    <property type="entry name" value="Nup98_auto-Pept-S59_dom"/>
</dbReference>
<keyword evidence="9" id="KW-0906">Nuclear pore complex</keyword>
<feature type="compositionally biased region" description="Low complexity" evidence="11">
    <location>
        <begin position="455"/>
        <end position="466"/>
    </location>
</feature>
<feature type="compositionally biased region" description="Low complexity" evidence="11">
    <location>
        <begin position="291"/>
        <end position="301"/>
    </location>
</feature>
<feature type="region of interest" description="Disordered" evidence="11">
    <location>
        <begin position="435"/>
        <end position="646"/>
    </location>
</feature>
<comment type="caution">
    <text evidence="13">The sequence shown here is derived from an EMBL/GenBank/DDBJ whole genome shotgun (WGS) entry which is preliminary data.</text>
</comment>
<dbReference type="GeneID" id="70297089"/>
<dbReference type="Pfam" id="PF04096">
    <property type="entry name" value="Nucleoporin2"/>
    <property type="match status" value="1"/>
</dbReference>
<keyword evidence="4" id="KW-0677">Repeat</keyword>
<evidence type="ECO:0000256" key="6">
    <source>
        <dbReference type="ARBA" id="ARBA00022816"/>
    </source>
</evidence>
<feature type="compositionally biased region" description="Low complexity" evidence="11">
    <location>
        <begin position="405"/>
        <end position="422"/>
    </location>
</feature>
<keyword evidence="5" id="KW-0068">Autocatalytic cleavage</keyword>
<feature type="region of interest" description="Disordered" evidence="11">
    <location>
        <begin position="766"/>
        <end position="789"/>
    </location>
</feature>
<dbReference type="SUPFAM" id="SSF82215">
    <property type="entry name" value="C-terminal autoproteolytic domain of nucleoporin nup98"/>
    <property type="match status" value="1"/>
</dbReference>
<sequence>MSAFGGFGGFGANNNNNTNNTTQSSGFGGFGASNTNNTATGGFGSGGSAFGQTANTNTGGGLFGGGAATTNTGGGFGSSTSGGFGANSNTGNTSGFGANKAFGGGSLFGSGTQQNTGSSFGGFGATANNTTTNTGGFGAAASNTGGGLFGSTTAAKPAFGSTGTTGGLFGGGNNATTTTNTGFGSGGFGGGSTLGASTDTPPGTAGTGFQAHTEKEANSSVTNSFQNILFQDPYKKWSSDELRLADYAQGRRHGNGATGGGGAFGVSSGFGGGGFGANTTTQPRTGGGLFGSSNNTTSNTGGVFGSANNTNTSTFGQSNQTGFGAGTSNTATGGGLFGSKPAGGGLFGSGTTSQPQSTGFGAGNTGGGFGATNTTNTSAFGGSGTTGGGLFGNTNQNKPAGGLFGSSSTNNTTGGFGGNTTSAFGQNTNTAITGGGLFGGSNTQQSNTGGGLFGGANNNTQQQNTGGAFGGFGQNQNTQQQASGGLFGGNQQKPGGLFGSTPQQSNTGGGGGLFGNANNNQQQTNAFGGGASNTNTGGGLFGSKPAGGGVFGQPAQQNTGGGGLFGNANQQTNTGGGLFGNANNNQSNEQKPSLFGGSTTQNTGGMFGGQTNQGTGGGMFGNSTNQQNQGMGNSMLGNSQSAPQGLTANLNDVSAYGSPSLFTNVSGNEIANPGPLATPLNASSKPKRSSILPMYKLAPASASRFATPQKRGFGFSYSTYGTPGGSPASSIASTPGTAGRSLLGASSSGSLSKSVSVSNLRRSFANEESALSPAGIGTTTNGSRWYGSTGSKKLVINRDLRTDLFSTPQKERPAIEAGSSQRKVVQKRVSFDTMDAGDEQPVRGALPAAEEEQDAQADETPRQNRISSGKSSSTPDVDASMVEEEDNMATPGRRSSAGVDDLVPGEYWSVPSFDELEQLNRVQRTKVPELKVGRVNVGHVQFLQPVDISAFSVDELRGGVIVLEPRSATVYPQNHKKPPVGHGLNVPSRIKLEQAWARSGRDRKITKDDRRLAKHINKLKSMPDTHFEHYDPRTGEWTFTVDHFTTYGMDDDDDDDEDESTMPPQEEPKALTESQHLALDASMSSSIGDDTFQFRRSRGLPGAFDEPEVNMLVTDNQAAAPKESFLGVSSADPAQNDVWLSLEEEQAEPMSEGYDVSDEESTSSIAGQHLAAEHDYVSSEEDFDQEEPAKGTPGGVLRARMRALKESAGPANFEVADGDDWAEMLKKTVSPAKRDRRMLKELNDASPTRQTGLDIFAEQEAGDVDLRKSSIWKRNTTTQKKDAFAANTVGADKGRGFATSIDLMNSLFERPQPKPKTAASNLRSSVSATKGFPQFPYARHDKAIVIDEEKQAFHDGGCPRWGPGETLVVPRFNGSQHMRRSLREVSDILTLHKSSIQSSHQTLRLGKFSTVSSKTLLQNQDKLTVVTLQDGVPLAQLQASSVQDVFHHRNMSDSSSLHEKRTWELASILFDEQSEPGSLRKARLSVFWKDLVDQASSVLVGLAGSKEQKALASLAGHRITDACRYLLEGQNFHLATMVPLIGAGDSAKENMREQVKGWHDSKMLSEFSEPIRAIYELLAGNPSVCDGMKNGPVEDRVESFVISKRFGLNWKQAFGLRLWYGMSQSQDPAEAIKRFAEDIDQDREDLPKPWYMEEGIDALWYDYGAHHRQDLMWGLMQIYANPSADLEAVLRPENSQLSPLDMRLTWQLGVALCATGKVKFGEKNAEKADAATISYAAQLTSAGEWLEATFVLLHLSDPSARKMAIQDHLCRHAGLIEPDSDTFALLADRYQIPSAWIWEALAIYMRSVKQDPTAEVQCLVKAGAFSESHHVLTTKVAPKAIIERDYASLAALLSQFDEHLHMVPEWHQGGSIYSLFLTLVQHRSRGETAPRSVVEKLLAGLQNEQVSGDNIIRYAALSDMANETAKEIVKLTRNQQVSKPGLSSSEYVAYEYQDGDFRSRILNLPLTQDRLLAYSVDLGMERYREVMSH</sequence>
<feature type="compositionally biased region" description="Low complexity" evidence="11">
    <location>
        <begin position="738"/>
        <end position="752"/>
    </location>
</feature>
<evidence type="ECO:0000256" key="3">
    <source>
        <dbReference type="ARBA" id="ARBA00022448"/>
    </source>
</evidence>
<feature type="compositionally biased region" description="Polar residues" evidence="11">
    <location>
        <begin position="724"/>
        <end position="736"/>
    </location>
</feature>
<feature type="compositionally biased region" description="Low complexity" evidence="11">
    <location>
        <begin position="515"/>
        <end position="526"/>
    </location>
</feature>
<proteinExistence type="inferred from homology"/>
<gene>
    <name evidence="13" type="ORF">F5Z01DRAFT_692510</name>
</gene>
<dbReference type="Gene3D" id="3.30.1610.10">
    <property type="entry name" value="Peptidase S59, nucleoporin"/>
    <property type="match status" value="1"/>
</dbReference>
<feature type="region of interest" description="Disordered" evidence="11">
    <location>
        <begin position="11"/>
        <end position="30"/>
    </location>
</feature>
<dbReference type="GO" id="GO:0006405">
    <property type="term" value="P:RNA export from nucleus"/>
    <property type="evidence" value="ECO:0007669"/>
    <property type="project" value="TreeGrafter"/>
</dbReference>
<dbReference type="Pfam" id="PF12110">
    <property type="entry name" value="Nup96"/>
    <property type="match status" value="1"/>
</dbReference>
<evidence type="ECO:0000313" key="13">
    <source>
        <dbReference type="EMBL" id="KAG9251322.1"/>
    </source>
</evidence>
<feature type="compositionally biased region" description="Gly residues" evidence="11">
    <location>
        <begin position="183"/>
        <end position="193"/>
    </location>
</feature>
<feature type="compositionally biased region" description="Polar residues" evidence="11">
    <location>
        <begin position="581"/>
        <end position="591"/>
    </location>
</feature>
<feature type="region of interest" description="Disordered" evidence="11">
    <location>
        <begin position="342"/>
        <end position="366"/>
    </location>
</feature>
<feature type="domain" description="Peptidase S59" evidence="12">
    <location>
        <begin position="904"/>
        <end position="1044"/>
    </location>
</feature>
<dbReference type="GO" id="GO:0044614">
    <property type="term" value="C:nuclear pore cytoplasmic filaments"/>
    <property type="evidence" value="ECO:0007669"/>
    <property type="project" value="TreeGrafter"/>
</dbReference>
<evidence type="ECO:0000256" key="4">
    <source>
        <dbReference type="ARBA" id="ARBA00022737"/>
    </source>
</evidence>